<comment type="similarity">
    <text evidence="3">Belongs to the very long-chain fatty acids dehydratase HACD family.</text>
</comment>
<accession>A0A1D3CVD1</accession>
<keyword evidence="8 14" id="KW-1133">Transmembrane helix</keyword>
<dbReference type="GO" id="GO:0102158">
    <property type="term" value="F:very-long-chain (3R)-3-hydroxyacyl-CoA dehydratase activity"/>
    <property type="evidence" value="ECO:0007669"/>
    <property type="project" value="UniProtKB-EC"/>
</dbReference>
<evidence type="ECO:0000256" key="6">
    <source>
        <dbReference type="ARBA" id="ARBA00022692"/>
    </source>
</evidence>
<feature type="transmembrane region" description="Helical" evidence="14">
    <location>
        <begin position="78"/>
        <end position="96"/>
    </location>
</feature>
<evidence type="ECO:0000313" key="15">
    <source>
        <dbReference type="EMBL" id="OEH75158.1"/>
    </source>
</evidence>
<comment type="subcellular location">
    <subcellularLocation>
        <location evidence="1">Membrane</location>
        <topology evidence="1">Multi-pass membrane protein</topology>
    </subcellularLocation>
</comment>
<dbReference type="UniPathway" id="UPA00094"/>
<dbReference type="GO" id="GO:0030148">
    <property type="term" value="P:sphingolipid biosynthetic process"/>
    <property type="evidence" value="ECO:0007669"/>
    <property type="project" value="TreeGrafter"/>
</dbReference>
<keyword evidence="10 14" id="KW-0472">Membrane</keyword>
<keyword evidence="7" id="KW-0276">Fatty acid metabolism</keyword>
<sequence length="203" mass="22539">MAGCASGEMEATSARTGALPGKNSSTRNVLGCLYMLGFNLLCTYAWGVVFLALIRHFVQHSLPGAFFANAWPELEHPLFFAQSLAILEIGHSLLGSEASPREVPFLLKWLRYSGFTVLYPIGIASEVVCMCSSLSVLRSSPAFAQFPTPMPNKLNFQLSLYWAYIILLCLYVPGSVQLYNHMLKQRRKYLYDAGQDTAAKKDK</sequence>
<evidence type="ECO:0000256" key="13">
    <source>
        <dbReference type="ARBA" id="ARBA00036671"/>
    </source>
</evidence>
<evidence type="ECO:0000256" key="5">
    <source>
        <dbReference type="ARBA" id="ARBA00022516"/>
    </source>
</evidence>
<comment type="pathway">
    <text evidence="2">Lipid metabolism; fatty acid biosynthesis.</text>
</comment>
<keyword evidence="6 14" id="KW-0812">Transmembrane</keyword>
<dbReference type="GO" id="GO:0042761">
    <property type="term" value="P:very long-chain fatty acid biosynthetic process"/>
    <property type="evidence" value="ECO:0007669"/>
    <property type="project" value="TreeGrafter"/>
</dbReference>
<keyword evidence="16" id="KW-1185">Reference proteome</keyword>
<dbReference type="EMBL" id="JROU02001807">
    <property type="protein sequence ID" value="OEH75158.1"/>
    <property type="molecule type" value="Genomic_DNA"/>
</dbReference>
<dbReference type="Proteomes" id="UP000095192">
    <property type="component" value="Unassembled WGS sequence"/>
</dbReference>
<evidence type="ECO:0000256" key="10">
    <source>
        <dbReference type="ARBA" id="ARBA00023136"/>
    </source>
</evidence>
<keyword evidence="9" id="KW-0443">Lipid metabolism</keyword>
<gene>
    <name evidence="15" type="ORF">cyc_02534</name>
</gene>
<dbReference type="AlphaFoldDB" id="A0A1D3CVD1"/>
<organism evidence="15 16">
    <name type="scientific">Cyclospora cayetanensis</name>
    <dbReference type="NCBI Taxonomy" id="88456"/>
    <lineage>
        <taxon>Eukaryota</taxon>
        <taxon>Sar</taxon>
        <taxon>Alveolata</taxon>
        <taxon>Apicomplexa</taxon>
        <taxon>Conoidasida</taxon>
        <taxon>Coccidia</taxon>
        <taxon>Eucoccidiorida</taxon>
        <taxon>Eimeriorina</taxon>
        <taxon>Eimeriidae</taxon>
        <taxon>Cyclospora</taxon>
    </lineage>
</organism>
<dbReference type="VEuPathDB" id="ToxoDB:cyc_02534"/>
<evidence type="ECO:0000256" key="8">
    <source>
        <dbReference type="ARBA" id="ARBA00022989"/>
    </source>
</evidence>
<keyword evidence="5" id="KW-0444">Lipid biosynthesis</keyword>
<dbReference type="InParanoid" id="A0A1D3CVD1"/>
<dbReference type="EC" id="4.2.1.134" evidence="4"/>
<dbReference type="GO" id="GO:0005789">
    <property type="term" value="C:endoplasmic reticulum membrane"/>
    <property type="evidence" value="ECO:0007669"/>
    <property type="project" value="TreeGrafter"/>
</dbReference>
<evidence type="ECO:0000256" key="2">
    <source>
        <dbReference type="ARBA" id="ARBA00005194"/>
    </source>
</evidence>
<keyword evidence="11" id="KW-0275">Fatty acid biosynthesis</keyword>
<feature type="transmembrane region" description="Helical" evidence="14">
    <location>
        <begin position="32"/>
        <end position="58"/>
    </location>
</feature>
<dbReference type="PANTHER" id="PTHR11035">
    <property type="entry name" value="VERY-LONG-CHAIN (3R)-3-HYDROXYACYL-COA DEHYDRATASE"/>
    <property type="match status" value="1"/>
</dbReference>
<reference evidence="15 16" key="1">
    <citation type="journal article" date="2016" name="BMC Genomics">
        <title>Comparative genomics reveals Cyclospora cayetanensis possesses coccidia-like metabolism and invasion components but unique surface antigens.</title>
        <authorList>
            <person name="Liu S."/>
            <person name="Wang L."/>
            <person name="Zheng H."/>
            <person name="Xu Z."/>
            <person name="Roellig D.M."/>
            <person name="Li N."/>
            <person name="Frace M.A."/>
            <person name="Tang K."/>
            <person name="Arrowood M.J."/>
            <person name="Moss D.M."/>
            <person name="Zhang L."/>
            <person name="Feng Y."/>
            <person name="Xiao L."/>
        </authorList>
    </citation>
    <scope>NUCLEOTIDE SEQUENCE [LARGE SCALE GENOMIC DNA]</scope>
    <source>
        <strain evidence="15 16">CHN_HEN01</strain>
    </source>
</reference>
<evidence type="ECO:0000256" key="11">
    <source>
        <dbReference type="ARBA" id="ARBA00023160"/>
    </source>
</evidence>
<evidence type="ECO:0000256" key="9">
    <source>
        <dbReference type="ARBA" id="ARBA00023098"/>
    </source>
</evidence>
<dbReference type="PANTHER" id="PTHR11035:SF3">
    <property type="entry name" value="VERY-LONG-CHAIN (3R)-3-HYDROXYACYL-COA DEHYDRATASE"/>
    <property type="match status" value="1"/>
</dbReference>
<evidence type="ECO:0000256" key="14">
    <source>
        <dbReference type="SAM" id="Phobius"/>
    </source>
</evidence>
<feature type="transmembrane region" description="Helical" evidence="14">
    <location>
        <begin position="158"/>
        <end position="179"/>
    </location>
</feature>
<dbReference type="Pfam" id="PF04387">
    <property type="entry name" value="PTPLA"/>
    <property type="match status" value="1"/>
</dbReference>
<keyword evidence="12" id="KW-0456">Lyase</keyword>
<feature type="transmembrane region" description="Helical" evidence="14">
    <location>
        <begin position="117"/>
        <end position="138"/>
    </location>
</feature>
<dbReference type="InterPro" id="IPR007482">
    <property type="entry name" value="Tyr_Pase-like_PTPLA"/>
</dbReference>
<name>A0A1D3CVD1_9EIME</name>
<proteinExistence type="inferred from homology"/>
<dbReference type="FunCoup" id="A0A1D3CVD1">
    <property type="interactions" value="92"/>
</dbReference>
<comment type="caution">
    <text evidence="15">The sequence shown here is derived from an EMBL/GenBank/DDBJ whole genome shotgun (WGS) entry which is preliminary data.</text>
</comment>
<protein>
    <recommendedName>
        <fullName evidence="4">very-long-chain (3R)-3-hydroxyacyl-CoA dehydratase</fullName>
        <ecNumber evidence="4">4.2.1.134</ecNumber>
    </recommendedName>
</protein>
<evidence type="ECO:0000256" key="12">
    <source>
        <dbReference type="ARBA" id="ARBA00023239"/>
    </source>
</evidence>
<comment type="catalytic activity">
    <reaction evidence="13">
        <text>a very-long-chain (3R)-3-hydroxyacyl-CoA = a very-long-chain (2E)-enoyl-CoA + H2O</text>
        <dbReference type="Rhea" id="RHEA:45812"/>
        <dbReference type="ChEBI" id="CHEBI:15377"/>
        <dbReference type="ChEBI" id="CHEBI:83728"/>
        <dbReference type="ChEBI" id="CHEBI:85440"/>
        <dbReference type="EC" id="4.2.1.134"/>
    </reaction>
</comment>
<evidence type="ECO:0000256" key="4">
    <source>
        <dbReference type="ARBA" id="ARBA00013122"/>
    </source>
</evidence>
<evidence type="ECO:0000256" key="1">
    <source>
        <dbReference type="ARBA" id="ARBA00004141"/>
    </source>
</evidence>
<evidence type="ECO:0000256" key="3">
    <source>
        <dbReference type="ARBA" id="ARBA00007811"/>
    </source>
</evidence>
<dbReference type="GO" id="GO:0030497">
    <property type="term" value="P:fatty acid elongation"/>
    <property type="evidence" value="ECO:0007669"/>
    <property type="project" value="TreeGrafter"/>
</dbReference>
<dbReference type="VEuPathDB" id="ToxoDB:LOC34619375"/>
<evidence type="ECO:0000313" key="16">
    <source>
        <dbReference type="Proteomes" id="UP000095192"/>
    </source>
</evidence>
<evidence type="ECO:0000256" key="7">
    <source>
        <dbReference type="ARBA" id="ARBA00022832"/>
    </source>
</evidence>